<evidence type="ECO:0000313" key="2">
    <source>
        <dbReference type="EMBL" id="SIB25536.1"/>
    </source>
</evidence>
<reference evidence="2 3" key="1">
    <citation type="submission" date="2016-11" db="EMBL/GenBank/DDBJ databases">
        <authorList>
            <consortium name="Pathogen Informatics"/>
        </authorList>
    </citation>
    <scope>NUCLEOTIDE SEQUENCE [LARGE SCALE GENOMIC DNA]</scope>
    <source>
        <strain evidence="2 3">104</strain>
    </source>
</reference>
<name>A0AB38D1D7_9MYCO</name>
<dbReference type="AlphaFoldDB" id="A0AB38D1D7"/>
<evidence type="ECO:0000313" key="3">
    <source>
        <dbReference type="Proteomes" id="UP000185210"/>
    </source>
</evidence>
<dbReference type="Proteomes" id="UP000185210">
    <property type="component" value="Unassembled WGS sequence"/>
</dbReference>
<accession>A0AB38D1D7</accession>
<keyword evidence="1" id="KW-0472">Membrane</keyword>
<keyword evidence="1" id="KW-1133">Transmembrane helix</keyword>
<dbReference type="EMBL" id="FSHM01000004">
    <property type="protein sequence ID" value="SIB25536.1"/>
    <property type="molecule type" value="Genomic_DNA"/>
</dbReference>
<evidence type="ECO:0000256" key="1">
    <source>
        <dbReference type="SAM" id="Phobius"/>
    </source>
</evidence>
<proteinExistence type="predicted"/>
<comment type="caution">
    <text evidence="2">The sequence shown here is derived from an EMBL/GenBank/DDBJ whole genome shotgun (WGS) entry which is preliminary data.</text>
</comment>
<protein>
    <submittedName>
        <fullName evidence="2">Uncharacterized protein</fullName>
    </submittedName>
</protein>
<feature type="transmembrane region" description="Helical" evidence="1">
    <location>
        <begin position="7"/>
        <end position="25"/>
    </location>
</feature>
<sequence>MSPRMFVGIVGAVLIVVAAGLWFGYEPTATAAGHTVSCGTLQHPRNPGFGDAYKWVLRGDGEPNDYNAACADKREPIKFAVYGLGGIGVLTLFGAVGIKGRRPQTTTANA</sequence>
<dbReference type="RefSeq" id="WP_131804751.1">
    <property type="nucleotide sequence ID" value="NZ_FRZT01000017.1"/>
</dbReference>
<gene>
    <name evidence="2" type="ORF">SAMEA2070301_03404</name>
</gene>
<feature type="transmembrane region" description="Helical" evidence="1">
    <location>
        <begin position="79"/>
        <end position="98"/>
    </location>
</feature>
<organism evidence="2 3">
    <name type="scientific">Mycobacteroides abscessus subsp. abscessus</name>
    <dbReference type="NCBI Taxonomy" id="1185650"/>
    <lineage>
        <taxon>Bacteria</taxon>
        <taxon>Bacillati</taxon>
        <taxon>Actinomycetota</taxon>
        <taxon>Actinomycetes</taxon>
        <taxon>Mycobacteriales</taxon>
        <taxon>Mycobacteriaceae</taxon>
        <taxon>Mycobacteroides</taxon>
        <taxon>Mycobacteroides abscessus</taxon>
    </lineage>
</organism>
<keyword evidence="1" id="KW-0812">Transmembrane</keyword>